<evidence type="ECO:0000313" key="1">
    <source>
        <dbReference type="EMBL" id="CAG8504137.1"/>
    </source>
</evidence>
<dbReference type="Proteomes" id="UP000789706">
    <property type="component" value="Unassembled WGS sequence"/>
</dbReference>
<evidence type="ECO:0000313" key="2">
    <source>
        <dbReference type="Proteomes" id="UP000789706"/>
    </source>
</evidence>
<sequence>MGALHYKIGRLRSLWQEFRITNDGDQSEWTRVFVKELNSEYQVPPIEYPKELFETLQETIKNRENNLNTPAEERIQDCDDNMDEEYLKKLNLEF</sequence>
<reference evidence="1" key="1">
    <citation type="submission" date="2021-06" db="EMBL/GenBank/DDBJ databases">
        <authorList>
            <person name="Kallberg Y."/>
            <person name="Tangrot J."/>
            <person name="Rosling A."/>
        </authorList>
    </citation>
    <scope>NUCLEOTIDE SEQUENCE</scope>
    <source>
        <strain evidence="1">AZ414A</strain>
    </source>
</reference>
<dbReference type="EMBL" id="CAJVPK010000394">
    <property type="protein sequence ID" value="CAG8504137.1"/>
    <property type="molecule type" value="Genomic_DNA"/>
</dbReference>
<proteinExistence type="predicted"/>
<organism evidence="1 2">
    <name type="scientific">Diversispora eburnea</name>
    <dbReference type="NCBI Taxonomy" id="1213867"/>
    <lineage>
        <taxon>Eukaryota</taxon>
        <taxon>Fungi</taxon>
        <taxon>Fungi incertae sedis</taxon>
        <taxon>Mucoromycota</taxon>
        <taxon>Glomeromycotina</taxon>
        <taxon>Glomeromycetes</taxon>
        <taxon>Diversisporales</taxon>
        <taxon>Diversisporaceae</taxon>
        <taxon>Diversispora</taxon>
    </lineage>
</organism>
<dbReference type="AlphaFoldDB" id="A0A9N9F1T8"/>
<name>A0A9N9F1T8_9GLOM</name>
<protein>
    <submittedName>
        <fullName evidence="1">9217_t:CDS:1</fullName>
    </submittedName>
</protein>
<gene>
    <name evidence="1" type="ORF">DEBURN_LOCUS4831</name>
</gene>
<comment type="caution">
    <text evidence="1">The sequence shown here is derived from an EMBL/GenBank/DDBJ whole genome shotgun (WGS) entry which is preliminary data.</text>
</comment>
<keyword evidence="2" id="KW-1185">Reference proteome</keyword>
<accession>A0A9N9F1T8</accession>